<evidence type="ECO:0000313" key="2">
    <source>
        <dbReference type="Proteomes" id="UP001234297"/>
    </source>
</evidence>
<keyword evidence="2" id="KW-1185">Reference proteome</keyword>
<gene>
    <name evidence="1" type="ORF">MRB53_032708</name>
</gene>
<dbReference type="Proteomes" id="UP001234297">
    <property type="component" value="Chromosome 11"/>
</dbReference>
<protein>
    <submittedName>
        <fullName evidence="1">Uncharacterized protein</fullName>
    </submittedName>
</protein>
<comment type="caution">
    <text evidence="1">The sequence shown here is derived from an EMBL/GenBank/DDBJ whole genome shotgun (WGS) entry which is preliminary data.</text>
</comment>
<accession>A0ACC2KT64</accession>
<proteinExistence type="predicted"/>
<reference evidence="1 2" key="1">
    <citation type="journal article" date="2022" name="Hortic Res">
        <title>A haplotype resolved chromosomal level avocado genome allows analysis of novel avocado genes.</title>
        <authorList>
            <person name="Nath O."/>
            <person name="Fletcher S.J."/>
            <person name="Hayward A."/>
            <person name="Shaw L.M."/>
            <person name="Masouleh A.K."/>
            <person name="Furtado A."/>
            <person name="Henry R.J."/>
            <person name="Mitter N."/>
        </authorList>
    </citation>
    <scope>NUCLEOTIDE SEQUENCE [LARGE SCALE GENOMIC DNA]</scope>
    <source>
        <strain evidence="2">cv. Hass</strain>
    </source>
</reference>
<dbReference type="EMBL" id="CM056819">
    <property type="protein sequence ID" value="KAJ8624178.1"/>
    <property type="molecule type" value="Genomic_DNA"/>
</dbReference>
<sequence length="100" mass="11475">MSPTIIDVSMLLLGLQLRFPISYSEVRREHQFRRRSSPAATTREDRQPFDPVFFLGVGVDTSVAHHVISSGNGEMRQTPKSPCNCLLRHENSDIVRLRRR</sequence>
<evidence type="ECO:0000313" key="1">
    <source>
        <dbReference type="EMBL" id="KAJ8624178.1"/>
    </source>
</evidence>
<name>A0ACC2KT64_PERAE</name>
<organism evidence="1 2">
    <name type="scientific">Persea americana</name>
    <name type="common">Avocado</name>
    <dbReference type="NCBI Taxonomy" id="3435"/>
    <lineage>
        <taxon>Eukaryota</taxon>
        <taxon>Viridiplantae</taxon>
        <taxon>Streptophyta</taxon>
        <taxon>Embryophyta</taxon>
        <taxon>Tracheophyta</taxon>
        <taxon>Spermatophyta</taxon>
        <taxon>Magnoliopsida</taxon>
        <taxon>Magnoliidae</taxon>
        <taxon>Laurales</taxon>
        <taxon>Lauraceae</taxon>
        <taxon>Persea</taxon>
    </lineage>
</organism>